<evidence type="ECO:0000256" key="1">
    <source>
        <dbReference type="ARBA" id="ARBA00022485"/>
    </source>
</evidence>
<comment type="similarity">
    <text evidence="7">Belongs to the eukaryotic-type primase large subunit family.</text>
</comment>
<dbReference type="PANTHER" id="PTHR10537:SF3">
    <property type="entry name" value="DNA PRIMASE LARGE SUBUNIT"/>
    <property type="match status" value="1"/>
</dbReference>
<evidence type="ECO:0000259" key="8">
    <source>
        <dbReference type="Pfam" id="PF04104"/>
    </source>
</evidence>
<organism evidence="9 11">
    <name type="scientific">Caldiarchaeum subterraneum</name>
    <dbReference type="NCBI Taxonomy" id="311458"/>
    <lineage>
        <taxon>Archaea</taxon>
        <taxon>Nitrososphaerota</taxon>
        <taxon>Candidatus Caldarchaeales</taxon>
        <taxon>Candidatus Caldarchaeaceae</taxon>
        <taxon>Candidatus Caldarchaeum</taxon>
    </lineage>
</organism>
<name>E6N6S3_CALS0</name>
<dbReference type="EMBL" id="BA000048">
    <property type="protein sequence ID" value="BAJ50792.1"/>
    <property type="molecule type" value="Genomic_DNA"/>
</dbReference>
<dbReference type="EMBL" id="AP011851">
    <property type="protein sequence ID" value="BAJ47992.1"/>
    <property type="molecule type" value="Genomic_DNA"/>
</dbReference>
<dbReference type="SUPFAM" id="SSF140914">
    <property type="entry name" value="PriB N-terminal domain-like"/>
    <property type="match status" value="1"/>
</dbReference>
<keyword evidence="9" id="KW-0548">Nucleotidyltransferase</keyword>
<comment type="subunit">
    <text evidence="7">Heterodimer of a small subunit (PriS) and a large subunit (PriL).</text>
</comment>
<dbReference type="PANTHER" id="PTHR10537">
    <property type="entry name" value="DNA PRIMASE LARGE SUBUNIT"/>
    <property type="match status" value="1"/>
</dbReference>
<feature type="binding site" evidence="7">
    <location>
        <position position="299"/>
    </location>
    <ligand>
        <name>[4Fe-4S] cluster</name>
        <dbReference type="ChEBI" id="CHEBI:49883"/>
    </ligand>
</feature>
<evidence type="ECO:0000256" key="7">
    <source>
        <dbReference type="HAMAP-Rule" id="MF_00701"/>
    </source>
</evidence>
<reference evidence="9 11" key="1">
    <citation type="journal article" date="2005" name="Environ. Microbiol.">
        <title>Genetic and functional properties of uncultivated thermophilic crenarchaeotes from a subsurface gold mine as revealed by analysis of genome fragments.</title>
        <authorList>
            <person name="Nunoura T."/>
            <person name="Hirayama H."/>
            <person name="Takami H."/>
            <person name="Oida H."/>
            <person name="Nishi S."/>
            <person name="Shimamura S."/>
            <person name="Suzuki Y."/>
            <person name="Inagaki F."/>
            <person name="Takai K."/>
            <person name="Nealson K.H."/>
            <person name="Horikoshi K."/>
        </authorList>
    </citation>
    <scope>NUCLEOTIDE SEQUENCE [LARGE SCALE GENOMIC DNA]</scope>
</reference>
<keyword evidence="5 7" id="KW-0408">Iron</keyword>
<evidence type="ECO:0000256" key="3">
    <source>
        <dbReference type="ARBA" id="ARBA00022705"/>
    </source>
</evidence>
<dbReference type="InterPro" id="IPR058560">
    <property type="entry name" value="DNA_primase_C"/>
</dbReference>
<dbReference type="GO" id="GO:0046872">
    <property type="term" value="F:metal ion binding"/>
    <property type="evidence" value="ECO:0007669"/>
    <property type="project" value="UniProtKB-KW"/>
</dbReference>
<keyword evidence="1 7" id="KW-0004">4Fe-4S</keyword>
<dbReference type="CDD" id="cd06560">
    <property type="entry name" value="PriL"/>
    <property type="match status" value="1"/>
</dbReference>
<comment type="cofactor">
    <cofactor evidence="7">
        <name>[4Fe-4S] cluster</name>
        <dbReference type="ChEBI" id="CHEBI:49883"/>
    </cofactor>
    <text evidence="7">Binds 1 [4Fe-4S] cluster.</text>
</comment>
<dbReference type="AlphaFoldDB" id="E6N6S3"/>
<gene>
    <name evidence="7" type="primary">priL</name>
    <name evidence="10" type="ORF">CSUB_C0937</name>
    <name evidence="9" type="ORF">HGMM_F17C01C21</name>
</gene>
<evidence type="ECO:0000256" key="6">
    <source>
        <dbReference type="ARBA" id="ARBA00023014"/>
    </source>
</evidence>
<dbReference type="GO" id="GO:0006270">
    <property type="term" value="P:DNA replication initiation"/>
    <property type="evidence" value="ECO:0007669"/>
    <property type="project" value="TreeGrafter"/>
</dbReference>
<evidence type="ECO:0000313" key="9">
    <source>
        <dbReference type="EMBL" id="BAJ47992.1"/>
    </source>
</evidence>
<comment type="function">
    <text evidence="7">Regulatory subunit of DNA primase, an RNA polymerase that catalyzes the synthesis of short RNA molecules used as primers for DNA polymerase during DNA replication. Stabilizes and modulates the activity of the small subunit, increasing the rate of DNA synthesis, and conferring RNA synthesis capability. The DNA polymerase activity may enable DNA primase to also catalyze primer extension after primer synthesis. May also play a role in DNA repair.</text>
</comment>
<dbReference type="GO" id="GO:0003899">
    <property type="term" value="F:DNA-directed RNA polymerase activity"/>
    <property type="evidence" value="ECO:0007669"/>
    <property type="project" value="InterPro"/>
</dbReference>
<evidence type="ECO:0000256" key="4">
    <source>
        <dbReference type="ARBA" id="ARBA00022723"/>
    </source>
</evidence>
<feature type="binding site" evidence="7">
    <location>
        <position position="220"/>
    </location>
    <ligand>
        <name>[4Fe-4S] cluster</name>
        <dbReference type="ChEBI" id="CHEBI:49883"/>
    </ligand>
</feature>
<dbReference type="GO" id="GO:0051539">
    <property type="term" value="F:4 iron, 4 sulfur cluster binding"/>
    <property type="evidence" value="ECO:0007669"/>
    <property type="project" value="UniProtKB-UniRule"/>
</dbReference>
<dbReference type="GO" id="GO:0006269">
    <property type="term" value="P:DNA replication, synthesis of primer"/>
    <property type="evidence" value="ECO:0007669"/>
    <property type="project" value="UniProtKB-UniRule"/>
</dbReference>
<dbReference type="InterPro" id="IPR023642">
    <property type="entry name" value="DNA_primase_lsu_PriL"/>
</dbReference>
<evidence type="ECO:0000313" key="11">
    <source>
        <dbReference type="Proteomes" id="UP000008120"/>
    </source>
</evidence>
<evidence type="ECO:0000256" key="5">
    <source>
        <dbReference type="ARBA" id="ARBA00023004"/>
    </source>
</evidence>
<dbReference type="Pfam" id="PF04104">
    <property type="entry name" value="DNA_primase_lrg"/>
    <property type="match status" value="1"/>
</dbReference>
<feature type="domain" description="DNA primase large subunit C-terminal" evidence="8">
    <location>
        <begin position="214"/>
        <end position="315"/>
    </location>
</feature>
<feature type="binding site" evidence="7">
    <location>
        <position position="290"/>
    </location>
    <ligand>
        <name>[4Fe-4S] cluster</name>
        <dbReference type="ChEBI" id="CHEBI:49883"/>
    </ligand>
</feature>
<dbReference type="GO" id="GO:1990077">
    <property type="term" value="C:primosome complex"/>
    <property type="evidence" value="ECO:0007669"/>
    <property type="project" value="UniProtKB-KW"/>
</dbReference>
<keyword evidence="4 7" id="KW-0479">Metal-binding</keyword>
<keyword evidence="2 7" id="KW-0639">Primosome</keyword>
<keyword evidence="9" id="KW-0808">Transferase</keyword>
<dbReference type="HAMAP" id="MF_00701">
    <property type="entry name" value="DNA_primase_lrg_arc"/>
    <property type="match status" value="1"/>
</dbReference>
<dbReference type="InterPro" id="IPR007238">
    <property type="entry name" value="DNA_primase_lsu_euk/arc"/>
</dbReference>
<sequence>MTPKINLRLLATYPFLQEAKQFAKALDITEVEEEVLSRAGERVIEAIERYEVTAKLEKPFIEFASYPVAKMIVHHLSNDWLRKRWALAEAVRVEKQLNIEILQVFEHVLKSLNITVKNVGDHYMIHFTDYLRLAERLTSNTRWKLVNRTLSRGYVHLTRSEVCRLAREAAYNIFSDFSALPKNLKPPEKILNQLNEINQILAAKAKTITTPSNKNEWPPCIHAIANRISDASHFECFTLAAFLTNKGYTVEQVVDIFRARADFDEKIARYQVEHIAGKRGSGTIYRPPSCPTMQAHNLCIEKGKLCPKNIKNPLQYGMMDRDASSAAVCF</sequence>
<protein>
    <recommendedName>
        <fullName evidence="7">DNA primase large subunit PriL</fullName>
    </recommendedName>
</protein>
<dbReference type="KEGG" id="csu:CSUB_C0937"/>
<proteinExistence type="inferred from homology"/>
<evidence type="ECO:0000256" key="2">
    <source>
        <dbReference type="ARBA" id="ARBA00022515"/>
    </source>
</evidence>
<feature type="binding site" evidence="7">
    <location>
        <position position="306"/>
    </location>
    <ligand>
        <name>[4Fe-4S] cluster</name>
        <dbReference type="ChEBI" id="CHEBI:49883"/>
    </ligand>
</feature>
<reference evidence="9 11" key="2">
    <citation type="journal article" date="2011" name="Nucleic Acids Res.">
        <title>Insights into the evolution of Archaea and eukaryotic protein modifier systems revealed by the genome of a novel archaeal group.</title>
        <authorList>
            <person name="Nunoura T."/>
            <person name="Takaki Y."/>
            <person name="Kakuta J."/>
            <person name="Nishi S."/>
            <person name="Sugahara J."/>
            <person name="Kazama H."/>
            <person name="Chee G."/>
            <person name="Hattori M."/>
            <person name="Kanai A."/>
            <person name="Atomi H."/>
            <person name="Takai K."/>
            <person name="Takami H."/>
        </authorList>
    </citation>
    <scope>NUCLEOTIDE SEQUENCE [LARGE SCALE GENOMIC DNA]</scope>
</reference>
<dbReference type="STRING" id="311458.CSUB_C0937"/>
<keyword evidence="6 7" id="KW-0411">Iron-sulfur</keyword>
<accession>E6N6S3</accession>
<keyword evidence="3 7" id="KW-0235">DNA replication</keyword>
<dbReference type="Proteomes" id="UP000008120">
    <property type="component" value="Chromosome"/>
</dbReference>
<evidence type="ECO:0000313" key="10">
    <source>
        <dbReference type="EMBL" id="BAJ50792.1"/>
    </source>
</evidence>